<keyword evidence="6 21" id="KW-0812">Transmembrane</keyword>
<dbReference type="InterPro" id="IPR036412">
    <property type="entry name" value="HAD-like_sf"/>
</dbReference>
<dbReference type="SUPFAM" id="SSF81653">
    <property type="entry name" value="Calcium ATPase, transduction domain A"/>
    <property type="match status" value="1"/>
</dbReference>
<dbReference type="InterPro" id="IPR036163">
    <property type="entry name" value="HMA_dom_sf"/>
</dbReference>
<evidence type="ECO:0000256" key="15">
    <source>
        <dbReference type="ARBA" id="ARBA00023008"/>
    </source>
</evidence>
<dbReference type="CDD" id="cd00371">
    <property type="entry name" value="HMA"/>
    <property type="match status" value="2"/>
</dbReference>
<evidence type="ECO:0000313" key="23">
    <source>
        <dbReference type="EMBL" id="MBP1920018.1"/>
    </source>
</evidence>
<dbReference type="Pfam" id="PF00122">
    <property type="entry name" value="E1-E2_ATPase"/>
    <property type="match status" value="1"/>
</dbReference>
<evidence type="ECO:0000256" key="7">
    <source>
        <dbReference type="ARBA" id="ARBA00022723"/>
    </source>
</evidence>
<evidence type="ECO:0000256" key="12">
    <source>
        <dbReference type="ARBA" id="ARBA00022842"/>
    </source>
</evidence>
<dbReference type="NCBIfam" id="TIGR01511">
    <property type="entry name" value="ATPase-IB1_Cu"/>
    <property type="match status" value="1"/>
</dbReference>
<dbReference type="PANTHER" id="PTHR43520:SF8">
    <property type="entry name" value="P-TYPE CU(+) TRANSPORTER"/>
    <property type="match status" value="1"/>
</dbReference>
<dbReference type="RefSeq" id="WP_209460197.1">
    <property type="nucleotide sequence ID" value="NZ_JAGGKC010000022.1"/>
</dbReference>
<evidence type="ECO:0000256" key="4">
    <source>
        <dbReference type="ARBA" id="ARBA00015102"/>
    </source>
</evidence>
<keyword evidence="24" id="KW-1185">Reference proteome</keyword>
<evidence type="ECO:0000256" key="9">
    <source>
        <dbReference type="ARBA" id="ARBA00022741"/>
    </source>
</evidence>
<keyword evidence="16" id="KW-0406">Ion transport</keyword>
<dbReference type="InterPro" id="IPR044492">
    <property type="entry name" value="P_typ_ATPase_HD_dom"/>
</dbReference>
<dbReference type="NCBIfam" id="TIGR01525">
    <property type="entry name" value="ATPase-IB_hvy"/>
    <property type="match status" value="1"/>
</dbReference>
<dbReference type="InterPro" id="IPR008250">
    <property type="entry name" value="ATPase_P-typ_transduc_dom_A_sf"/>
</dbReference>
<evidence type="ECO:0000313" key="24">
    <source>
        <dbReference type="Proteomes" id="UP001519271"/>
    </source>
</evidence>
<evidence type="ECO:0000256" key="14">
    <source>
        <dbReference type="ARBA" id="ARBA00022989"/>
    </source>
</evidence>
<dbReference type="InterPro" id="IPR018303">
    <property type="entry name" value="ATPase_P-typ_P_site"/>
</dbReference>
<keyword evidence="12" id="KW-0460">Magnesium</keyword>
<dbReference type="SFLD" id="SFLDG00002">
    <property type="entry name" value="C1.7:_P-type_atpase_like"/>
    <property type="match status" value="1"/>
</dbReference>
<keyword evidence="21" id="KW-1003">Cell membrane</keyword>
<feature type="transmembrane region" description="Helical" evidence="21">
    <location>
        <begin position="782"/>
        <end position="801"/>
    </location>
</feature>
<dbReference type="Gene3D" id="2.70.150.10">
    <property type="entry name" value="Calcium-transporting ATPase, cytoplasmic transduction domain A"/>
    <property type="match status" value="1"/>
</dbReference>
<evidence type="ECO:0000259" key="22">
    <source>
        <dbReference type="PROSITE" id="PS50846"/>
    </source>
</evidence>
<dbReference type="Proteomes" id="UP001519271">
    <property type="component" value="Unassembled WGS sequence"/>
</dbReference>
<dbReference type="SUPFAM" id="SSF55008">
    <property type="entry name" value="HMA, heavy metal-associated domain"/>
    <property type="match status" value="2"/>
</dbReference>
<organism evidence="23 24">
    <name type="scientific">Youngiibacter multivorans</name>
    <dbReference type="NCBI Taxonomy" id="937251"/>
    <lineage>
        <taxon>Bacteria</taxon>
        <taxon>Bacillati</taxon>
        <taxon>Bacillota</taxon>
        <taxon>Clostridia</taxon>
        <taxon>Eubacteriales</taxon>
        <taxon>Clostridiaceae</taxon>
        <taxon>Youngiibacter</taxon>
    </lineage>
</organism>
<evidence type="ECO:0000256" key="8">
    <source>
        <dbReference type="ARBA" id="ARBA00022737"/>
    </source>
</evidence>
<evidence type="ECO:0000256" key="11">
    <source>
        <dbReference type="ARBA" id="ARBA00022840"/>
    </source>
</evidence>
<evidence type="ECO:0000256" key="2">
    <source>
        <dbReference type="ARBA" id="ARBA00006024"/>
    </source>
</evidence>
<evidence type="ECO:0000256" key="19">
    <source>
        <dbReference type="ARBA" id="ARBA00033239"/>
    </source>
</evidence>
<dbReference type="InterPro" id="IPR059000">
    <property type="entry name" value="ATPase_P-type_domA"/>
</dbReference>
<feature type="transmembrane region" description="Helical" evidence="21">
    <location>
        <begin position="189"/>
        <end position="207"/>
    </location>
</feature>
<evidence type="ECO:0000256" key="3">
    <source>
        <dbReference type="ARBA" id="ARBA00012517"/>
    </source>
</evidence>
<dbReference type="PRINTS" id="PR00119">
    <property type="entry name" value="CATATPASE"/>
</dbReference>
<dbReference type="Pfam" id="PF00702">
    <property type="entry name" value="Hydrolase"/>
    <property type="match status" value="1"/>
</dbReference>
<keyword evidence="13" id="KW-1278">Translocase</keyword>
<dbReference type="Pfam" id="PF00403">
    <property type="entry name" value="HMA"/>
    <property type="match status" value="2"/>
</dbReference>
<keyword evidence="7 21" id="KW-0479">Metal-binding</keyword>
<dbReference type="SUPFAM" id="SSF81665">
    <property type="entry name" value="Calcium ATPase, transmembrane domain M"/>
    <property type="match status" value="1"/>
</dbReference>
<dbReference type="CDD" id="cd02094">
    <property type="entry name" value="P-type_ATPase_Cu-like"/>
    <property type="match status" value="1"/>
</dbReference>
<feature type="domain" description="HMA" evidence="22">
    <location>
        <begin position="1"/>
        <end position="67"/>
    </location>
</feature>
<dbReference type="Gene3D" id="3.40.50.1000">
    <property type="entry name" value="HAD superfamily/HAD-like"/>
    <property type="match status" value="1"/>
</dbReference>
<dbReference type="InterPro" id="IPR023214">
    <property type="entry name" value="HAD_sf"/>
</dbReference>
<dbReference type="InterPro" id="IPR023299">
    <property type="entry name" value="ATPase_P-typ_cyto_dom_N"/>
</dbReference>
<evidence type="ECO:0000256" key="20">
    <source>
        <dbReference type="ARBA" id="ARBA00049289"/>
    </source>
</evidence>
<evidence type="ECO:0000256" key="21">
    <source>
        <dbReference type="RuleBase" id="RU362081"/>
    </source>
</evidence>
<evidence type="ECO:0000256" key="18">
    <source>
        <dbReference type="ARBA" id="ARBA00029719"/>
    </source>
</evidence>
<feature type="transmembrane region" description="Helical" evidence="21">
    <location>
        <begin position="439"/>
        <end position="461"/>
    </location>
</feature>
<dbReference type="SFLD" id="SFLDS00003">
    <property type="entry name" value="Haloacid_Dehalogenase"/>
    <property type="match status" value="1"/>
</dbReference>
<accession>A0ABS4G660</accession>
<name>A0ABS4G660_9CLOT</name>
<reference evidence="23 24" key="1">
    <citation type="submission" date="2021-03" db="EMBL/GenBank/DDBJ databases">
        <title>Genomic Encyclopedia of Type Strains, Phase IV (KMG-IV): sequencing the most valuable type-strain genomes for metagenomic binning, comparative biology and taxonomic classification.</title>
        <authorList>
            <person name="Goeker M."/>
        </authorList>
    </citation>
    <scope>NUCLEOTIDE SEQUENCE [LARGE SCALE GENOMIC DNA]</scope>
    <source>
        <strain evidence="23 24">DSM 6139</strain>
    </source>
</reference>
<dbReference type="PRINTS" id="PR00943">
    <property type="entry name" value="CUATPASE"/>
</dbReference>
<dbReference type="PROSITE" id="PS50846">
    <property type="entry name" value="HMA_2"/>
    <property type="match status" value="2"/>
</dbReference>
<dbReference type="NCBIfam" id="TIGR01494">
    <property type="entry name" value="ATPase_P-type"/>
    <property type="match status" value="1"/>
</dbReference>
<proteinExistence type="inferred from homology"/>
<dbReference type="NCBIfam" id="TIGR00003">
    <property type="entry name" value="copper ion binding protein"/>
    <property type="match status" value="2"/>
</dbReference>
<feature type="transmembrane region" description="Helical" evidence="21">
    <location>
        <begin position="411"/>
        <end position="433"/>
    </location>
</feature>
<keyword evidence="5" id="KW-0813">Transport</keyword>
<dbReference type="EMBL" id="JAGGKC010000022">
    <property type="protein sequence ID" value="MBP1920018.1"/>
    <property type="molecule type" value="Genomic_DNA"/>
</dbReference>
<keyword evidence="9 21" id="KW-0547">Nucleotide-binding</keyword>
<dbReference type="SFLD" id="SFLDF00027">
    <property type="entry name" value="p-type_atpase"/>
    <property type="match status" value="1"/>
</dbReference>
<dbReference type="InterPro" id="IPR017969">
    <property type="entry name" value="Heavy-metal-associated_CS"/>
</dbReference>
<sequence length="810" mass="87042">MNKIIPVKGMECAACALSIERTLSKKEGVKKATVNYATEKLYLDIDEEVISLKDVEAAVEKAGYGLVIKDDTIKRVLDVKGMDCTACATAIERTLSKNEGVTRANVNYANEKLYLEYTPTKTTMTDIRAAVKKAGYELIEEKAEEVIYVNPYQKRLIYSSIFTLPLLIITMGHMLGMPLPLIIDSHMNPSNYALLQLLLTAPVVWFGRKFFITGFKNIFRLQPNMDSLIALGTSAAFVYSLAGTILIVSSGSPKYAHMLYYESAAVILTLITLGKFLEAISKGKTSDAIKKLMGLAPKTAIIERNGIETEILLEEVQAGDIVVVKPGAKLPVDGEVIFGESSIDEAMLTGESIPVEKAAGSKVYGASINKTGFLKYRAEKVLGETALDQIIKLVEDAQATKAPIAKLADQISGIFVPVVIALALASSLLWYFVGGESVSFSLTILISVLVIACPCALGLATPTAIMVGTGKGAENGILIKSGEALEGAHGIKTVILDKTGTITKGKPELTDVVSYGISEEEILTYAATAEKSSEHPLGEAIIKGAETRNVRVLESESFGSITGRGIFARIEGRDILLGNLRLMDEKGIKVEPEVQEKMTDLSEQGKTPMLVAVDGRVEGIVAVADTIKENSKKAVDKFHEMGIRVLMVTGDNERTARAIGRIVGVDEVLAEVLPEDKAGKVKEIQARGGKVAMVGDGINDAPALAQADIGIAIGNGTDVAIESADIVLMRSDILDVPIAIDLSRRTIRNIKENLFWAFGYNILGIPVAMGLLHIFGGPLLSPMIAAGAMSFSSVSVLLNALRLRRYQPFK</sequence>
<evidence type="ECO:0000256" key="17">
    <source>
        <dbReference type="ARBA" id="ARBA00023136"/>
    </source>
</evidence>
<evidence type="ECO:0000256" key="13">
    <source>
        <dbReference type="ARBA" id="ARBA00022967"/>
    </source>
</evidence>
<evidence type="ECO:0000256" key="5">
    <source>
        <dbReference type="ARBA" id="ARBA00022448"/>
    </source>
</evidence>
<feature type="transmembrane region" description="Helical" evidence="21">
    <location>
        <begin position="754"/>
        <end position="776"/>
    </location>
</feature>
<dbReference type="InterPro" id="IPR006122">
    <property type="entry name" value="HMA_Cu_ion-bd"/>
</dbReference>
<dbReference type="EC" id="7.2.2.8" evidence="3"/>
<feature type="transmembrane region" description="Helical" evidence="21">
    <location>
        <begin position="228"/>
        <end position="247"/>
    </location>
</feature>
<dbReference type="Gene3D" id="3.40.1110.10">
    <property type="entry name" value="Calcium-transporting ATPase, cytoplasmic domain N"/>
    <property type="match status" value="2"/>
</dbReference>
<gene>
    <name evidence="23" type="ORF">J2Z34_002516</name>
</gene>
<dbReference type="InterPro" id="IPR023298">
    <property type="entry name" value="ATPase_P-typ_TM_dom_sf"/>
</dbReference>
<dbReference type="PROSITE" id="PS01047">
    <property type="entry name" value="HMA_1"/>
    <property type="match status" value="2"/>
</dbReference>
<feature type="domain" description="HMA" evidence="22">
    <location>
        <begin position="73"/>
        <end position="139"/>
    </location>
</feature>
<evidence type="ECO:0000256" key="6">
    <source>
        <dbReference type="ARBA" id="ARBA00022692"/>
    </source>
</evidence>
<feature type="transmembrane region" description="Helical" evidence="21">
    <location>
        <begin position="161"/>
        <end position="183"/>
    </location>
</feature>
<keyword evidence="8" id="KW-0677">Repeat</keyword>
<dbReference type="PANTHER" id="PTHR43520">
    <property type="entry name" value="ATP7, ISOFORM B"/>
    <property type="match status" value="1"/>
</dbReference>
<comment type="catalytic activity">
    <reaction evidence="20">
        <text>Cu(+)(in) + ATP + H2O = Cu(+)(out) + ADP + phosphate + H(+)</text>
        <dbReference type="Rhea" id="RHEA:25792"/>
        <dbReference type="ChEBI" id="CHEBI:15377"/>
        <dbReference type="ChEBI" id="CHEBI:15378"/>
        <dbReference type="ChEBI" id="CHEBI:30616"/>
        <dbReference type="ChEBI" id="CHEBI:43474"/>
        <dbReference type="ChEBI" id="CHEBI:49552"/>
        <dbReference type="ChEBI" id="CHEBI:456216"/>
        <dbReference type="EC" id="7.2.2.8"/>
    </reaction>
</comment>
<comment type="caution">
    <text evidence="23">The sequence shown here is derived from an EMBL/GenBank/DDBJ whole genome shotgun (WGS) entry which is preliminary data.</text>
</comment>
<keyword evidence="15" id="KW-0186">Copper</keyword>
<feature type="transmembrane region" description="Helical" evidence="21">
    <location>
        <begin position="259"/>
        <end position="277"/>
    </location>
</feature>
<dbReference type="SUPFAM" id="SSF56784">
    <property type="entry name" value="HAD-like"/>
    <property type="match status" value="1"/>
</dbReference>
<dbReference type="InterPro" id="IPR006121">
    <property type="entry name" value="HMA_dom"/>
</dbReference>
<comment type="subcellular location">
    <subcellularLocation>
        <location evidence="21">Cell membrane</location>
    </subcellularLocation>
    <subcellularLocation>
        <location evidence="1">Endomembrane system</location>
        <topology evidence="1">Multi-pass membrane protein</topology>
    </subcellularLocation>
</comment>
<evidence type="ECO:0000256" key="16">
    <source>
        <dbReference type="ARBA" id="ARBA00023065"/>
    </source>
</evidence>
<protein>
    <recommendedName>
        <fullName evidence="4">Copper-exporting P-type ATPase</fullName>
        <ecNumber evidence="3">7.2.2.8</ecNumber>
    </recommendedName>
    <alternativeName>
        <fullName evidence="18">Copper-exporting P-type ATPase A</fullName>
    </alternativeName>
    <alternativeName>
        <fullName evidence="19">Cu(+)-exporting ATPase</fullName>
    </alternativeName>
</protein>
<keyword evidence="14 21" id="KW-1133">Transmembrane helix</keyword>
<keyword evidence="11 21" id="KW-0067">ATP-binding</keyword>
<dbReference type="InterPro" id="IPR001757">
    <property type="entry name" value="P_typ_ATPase"/>
</dbReference>
<dbReference type="PROSITE" id="PS00154">
    <property type="entry name" value="ATPASE_E1_E2"/>
    <property type="match status" value="1"/>
</dbReference>
<dbReference type="InterPro" id="IPR027256">
    <property type="entry name" value="P-typ_ATPase_IB"/>
</dbReference>
<dbReference type="Gene3D" id="3.30.70.100">
    <property type="match status" value="2"/>
</dbReference>
<keyword evidence="10" id="KW-0187">Copper transport</keyword>
<comment type="similarity">
    <text evidence="2 21">Belongs to the cation transport ATPase (P-type) (TC 3.A.3) family. Type IB subfamily.</text>
</comment>
<evidence type="ECO:0000256" key="1">
    <source>
        <dbReference type="ARBA" id="ARBA00004127"/>
    </source>
</evidence>
<evidence type="ECO:0000256" key="10">
    <source>
        <dbReference type="ARBA" id="ARBA00022796"/>
    </source>
</evidence>
<keyword evidence="17 21" id="KW-0472">Membrane</keyword>